<accession>A0A1N6I2E3</accession>
<sequence length="147" mass="16316">MLTTFPCSNCDSTVSFTAKNIECYAAHCVVCPHCKARNSNAVIDGLANQVGNRFRRKFPNSDNKHNILIRSEPVEDVNNARAYTFICSTCGSDVYFSYIKIQSWIEQAVICPKCSTRNCNDCVNEKGEAMCTNFVVINTAGKLVPQT</sequence>
<name>A0A1N6I2E3_9BACT</name>
<dbReference type="OrthoDB" id="5465046at2"/>
<evidence type="ECO:0000313" key="2">
    <source>
        <dbReference type="Proteomes" id="UP000184694"/>
    </source>
</evidence>
<organism evidence="1 2">
    <name type="scientific">Halodesulfovibrio marinisediminis DSM 17456</name>
    <dbReference type="NCBI Taxonomy" id="1121457"/>
    <lineage>
        <taxon>Bacteria</taxon>
        <taxon>Pseudomonadati</taxon>
        <taxon>Thermodesulfobacteriota</taxon>
        <taxon>Desulfovibrionia</taxon>
        <taxon>Desulfovibrionales</taxon>
        <taxon>Desulfovibrionaceae</taxon>
        <taxon>Halodesulfovibrio</taxon>
    </lineage>
</organism>
<gene>
    <name evidence="1" type="ORF">SAMN02745161_2362</name>
</gene>
<dbReference type="STRING" id="1121457.SAMN02745161_2362"/>
<dbReference type="EMBL" id="FSRG01000006">
    <property type="protein sequence ID" value="SIO26206.1"/>
    <property type="molecule type" value="Genomic_DNA"/>
</dbReference>
<reference evidence="2" key="1">
    <citation type="submission" date="2016-11" db="EMBL/GenBank/DDBJ databases">
        <authorList>
            <person name="Varghese N."/>
            <person name="Submissions S."/>
        </authorList>
    </citation>
    <scope>NUCLEOTIDE SEQUENCE [LARGE SCALE GENOMIC DNA]</scope>
    <source>
        <strain evidence="2">DSM 17456</strain>
    </source>
</reference>
<dbReference type="AlphaFoldDB" id="A0A1N6I2E3"/>
<proteinExistence type="predicted"/>
<evidence type="ECO:0000313" key="1">
    <source>
        <dbReference type="EMBL" id="SIO26206.1"/>
    </source>
</evidence>
<protein>
    <submittedName>
        <fullName evidence="1">Uncharacterized protein</fullName>
    </submittedName>
</protein>
<keyword evidence="2" id="KW-1185">Reference proteome</keyword>
<dbReference type="RefSeq" id="WP_074217140.1">
    <property type="nucleotide sequence ID" value="NZ_FSRG01000006.1"/>
</dbReference>
<dbReference type="Proteomes" id="UP000184694">
    <property type="component" value="Unassembled WGS sequence"/>
</dbReference>